<accession>A0A2C9JW60</accession>
<dbReference type="AlphaFoldDB" id="A0A2C9JW60"/>
<keyword evidence="4" id="KW-0175">Coiled coil</keyword>
<gene>
    <name evidence="7" type="primary">106070427</name>
</gene>
<evidence type="ECO:0000313" key="8">
    <source>
        <dbReference type="Proteomes" id="UP000076420"/>
    </source>
</evidence>
<dbReference type="InterPro" id="IPR045058">
    <property type="entry name" value="GIMA/IAN/Toc"/>
</dbReference>
<dbReference type="Gene3D" id="3.40.50.300">
    <property type="entry name" value="P-loop containing nucleotide triphosphate hydrolases"/>
    <property type="match status" value="1"/>
</dbReference>
<dbReference type="VEuPathDB" id="VectorBase:BGLB008949"/>
<dbReference type="Proteomes" id="UP000076420">
    <property type="component" value="Unassembled WGS sequence"/>
</dbReference>
<feature type="coiled-coil region" evidence="4">
    <location>
        <begin position="320"/>
        <end position="358"/>
    </location>
</feature>
<proteinExistence type="inferred from homology"/>
<dbReference type="PANTHER" id="PTHR10903">
    <property type="entry name" value="GTPASE, IMAP FAMILY MEMBER-RELATED"/>
    <property type="match status" value="1"/>
</dbReference>
<evidence type="ECO:0000256" key="5">
    <source>
        <dbReference type="SAM" id="Phobius"/>
    </source>
</evidence>
<dbReference type="EnsemblMetazoa" id="BGLB008949-RB">
    <property type="protein sequence ID" value="BGLB008949-PB"/>
    <property type="gene ID" value="BGLB008949"/>
</dbReference>
<feature type="domain" description="AIG1-type G" evidence="6">
    <location>
        <begin position="3"/>
        <end position="213"/>
    </location>
</feature>
<dbReference type="FunFam" id="3.40.50.300:FF:000840">
    <property type="entry name" value="Immune-associated nucleotide-binding protein 9"/>
    <property type="match status" value="1"/>
</dbReference>
<protein>
    <recommendedName>
        <fullName evidence="6">AIG1-type G domain-containing protein</fullName>
    </recommendedName>
</protein>
<dbReference type="STRING" id="6526.A0A2C9JW60"/>
<keyword evidence="3" id="KW-0342">GTP-binding</keyword>
<dbReference type="InterPro" id="IPR027417">
    <property type="entry name" value="P-loop_NTPase"/>
</dbReference>
<reference evidence="7" key="1">
    <citation type="submission" date="2020-05" db="UniProtKB">
        <authorList>
            <consortium name="EnsemblMetazoa"/>
        </authorList>
    </citation>
    <scope>IDENTIFICATION</scope>
    <source>
        <strain evidence="7">BB02</strain>
    </source>
</reference>
<dbReference type="InterPro" id="IPR006703">
    <property type="entry name" value="G_AIG1"/>
</dbReference>
<dbReference type="GO" id="GO:0005525">
    <property type="term" value="F:GTP binding"/>
    <property type="evidence" value="ECO:0007669"/>
    <property type="project" value="UniProtKB-KW"/>
</dbReference>
<feature type="transmembrane region" description="Helical" evidence="5">
    <location>
        <begin position="374"/>
        <end position="395"/>
    </location>
</feature>
<evidence type="ECO:0000256" key="2">
    <source>
        <dbReference type="ARBA" id="ARBA00022741"/>
    </source>
</evidence>
<evidence type="ECO:0000313" key="7">
    <source>
        <dbReference type="EnsemblMetazoa" id="BGLB008949-PB"/>
    </source>
</evidence>
<evidence type="ECO:0000256" key="4">
    <source>
        <dbReference type="SAM" id="Coils"/>
    </source>
</evidence>
<dbReference type="SUPFAM" id="SSF52540">
    <property type="entry name" value="P-loop containing nucleoside triphosphate hydrolases"/>
    <property type="match status" value="1"/>
</dbReference>
<dbReference type="KEGG" id="bgt:106070427"/>
<keyword evidence="2" id="KW-0547">Nucleotide-binding</keyword>
<evidence type="ECO:0000259" key="6">
    <source>
        <dbReference type="PROSITE" id="PS51720"/>
    </source>
</evidence>
<dbReference type="OrthoDB" id="5985928at2759"/>
<dbReference type="PROSITE" id="PS51720">
    <property type="entry name" value="G_AIG1"/>
    <property type="match status" value="1"/>
</dbReference>
<comment type="similarity">
    <text evidence="1">Belongs to the TRAFAC class TrmE-Era-EngA-EngB-Septin-like GTPase superfamily. AIG1/Toc34/Toc159-like paraseptin GTPase family. IAN subfamily.</text>
</comment>
<sequence length="397" mass="44994">MTRRNVDLLLIGRTGSGKSSTGNSILKRNMFRSFTSTNSITKLIEVNYAEYNDVIVKVVDGPGVFNTELSEKESVKEINKAMASAIAASPKGYHAFLFVVKLGDMFTKEYELTLYALKDIFGVDFLKNYGVLIISNGDNFDENESGSFEEWCAKQSGFFHNLLVDCGHRAVLFDNKTKDQQKKDQQLNKLLEIVQTLNPNGQRYTNELFHLAKEERAKMEEKSKLVTHGESLKEASFIIQKLDHPNLDDLDTTMNRLRELQSRAEKLQSNVAYHDRCTGTLAVIAQHVNHIQETIQDHIECLERAQDIHSDLLRLNAQKNNFNKKDVEVAETEMAALKKRMKKKLRALEREHMDIIRKTVSVFAAMVEAKLLKMMVPAATLVVVGAAIVGFIVFFKS</sequence>
<dbReference type="Pfam" id="PF04548">
    <property type="entry name" value="AIG1"/>
    <property type="match status" value="1"/>
</dbReference>
<evidence type="ECO:0000256" key="1">
    <source>
        <dbReference type="ARBA" id="ARBA00008535"/>
    </source>
</evidence>
<keyword evidence="5" id="KW-1133">Transmembrane helix</keyword>
<name>A0A2C9JW60_BIOGL</name>
<keyword evidence="5" id="KW-0812">Transmembrane</keyword>
<evidence type="ECO:0000256" key="3">
    <source>
        <dbReference type="ARBA" id="ARBA00023134"/>
    </source>
</evidence>
<dbReference type="VEuPathDB" id="VectorBase:BGLAX_027742"/>
<organism evidence="7 8">
    <name type="scientific">Biomphalaria glabrata</name>
    <name type="common">Bloodfluke planorb</name>
    <name type="synonym">Freshwater snail</name>
    <dbReference type="NCBI Taxonomy" id="6526"/>
    <lineage>
        <taxon>Eukaryota</taxon>
        <taxon>Metazoa</taxon>
        <taxon>Spiralia</taxon>
        <taxon>Lophotrochozoa</taxon>
        <taxon>Mollusca</taxon>
        <taxon>Gastropoda</taxon>
        <taxon>Heterobranchia</taxon>
        <taxon>Euthyneura</taxon>
        <taxon>Panpulmonata</taxon>
        <taxon>Hygrophila</taxon>
        <taxon>Lymnaeoidea</taxon>
        <taxon>Planorbidae</taxon>
        <taxon>Biomphalaria</taxon>
    </lineage>
</organism>
<keyword evidence="5" id="KW-0472">Membrane</keyword>
<dbReference type="PANTHER" id="PTHR10903:SF184">
    <property type="entry name" value="GTP-BINDING PROTEIN A"/>
    <property type="match status" value="1"/>
</dbReference>